<evidence type="ECO:0000313" key="4">
    <source>
        <dbReference type="EMBL" id="TEB23802.1"/>
    </source>
</evidence>
<feature type="compositionally biased region" description="Basic and acidic residues" evidence="2">
    <location>
        <begin position="637"/>
        <end position="650"/>
    </location>
</feature>
<dbReference type="EMBL" id="QPFP01000073">
    <property type="protein sequence ID" value="TEB23802.1"/>
    <property type="molecule type" value="Genomic_DNA"/>
</dbReference>
<dbReference type="Gene3D" id="3.40.50.300">
    <property type="entry name" value="P-loop containing nucleotide triphosphate hydrolases"/>
    <property type="match status" value="1"/>
</dbReference>
<proteinExistence type="predicted"/>
<dbReference type="Pfam" id="PF24883">
    <property type="entry name" value="NPHP3_N"/>
    <property type="match status" value="1"/>
</dbReference>
<keyword evidence="1" id="KW-0677">Repeat</keyword>
<feature type="compositionally biased region" description="Basic and acidic residues" evidence="2">
    <location>
        <begin position="47"/>
        <end position="56"/>
    </location>
</feature>
<evidence type="ECO:0000313" key="5">
    <source>
        <dbReference type="Proteomes" id="UP000298030"/>
    </source>
</evidence>
<dbReference type="Gene3D" id="1.25.40.10">
    <property type="entry name" value="Tetratricopeptide repeat domain"/>
    <property type="match status" value="1"/>
</dbReference>
<gene>
    <name evidence="4" type="ORF">FA13DRAFT_1669709</name>
</gene>
<dbReference type="SUPFAM" id="SSF52540">
    <property type="entry name" value="P-loop containing nucleoside triphosphate hydrolases"/>
    <property type="match status" value="1"/>
</dbReference>
<feature type="compositionally biased region" description="Polar residues" evidence="2">
    <location>
        <begin position="32"/>
        <end position="43"/>
    </location>
</feature>
<dbReference type="OrthoDB" id="3217196at2759"/>
<reference evidence="4 5" key="1">
    <citation type="journal article" date="2019" name="Nat. Ecol. Evol.">
        <title>Megaphylogeny resolves global patterns of mushroom evolution.</title>
        <authorList>
            <person name="Varga T."/>
            <person name="Krizsan K."/>
            <person name="Foldi C."/>
            <person name="Dima B."/>
            <person name="Sanchez-Garcia M."/>
            <person name="Sanchez-Ramirez S."/>
            <person name="Szollosi G.J."/>
            <person name="Szarkandi J.G."/>
            <person name="Papp V."/>
            <person name="Albert L."/>
            <person name="Andreopoulos W."/>
            <person name="Angelini C."/>
            <person name="Antonin V."/>
            <person name="Barry K.W."/>
            <person name="Bougher N.L."/>
            <person name="Buchanan P."/>
            <person name="Buyck B."/>
            <person name="Bense V."/>
            <person name="Catcheside P."/>
            <person name="Chovatia M."/>
            <person name="Cooper J."/>
            <person name="Damon W."/>
            <person name="Desjardin D."/>
            <person name="Finy P."/>
            <person name="Geml J."/>
            <person name="Haridas S."/>
            <person name="Hughes K."/>
            <person name="Justo A."/>
            <person name="Karasinski D."/>
            <person name="Kautmanova I."/>
            <person name="Kiss B."/>
            <person name="Kocsube S."/>
            <person name="Kotiranta H."/>
            <person name="LaButti K.M."/>
            <person name="Lechner B.E."/>
            <person name="Liimatainen K."/>
            <person name="Lipzen A."/>
            <person name="Lukacs Z."/>
            <person name="Mihaltcheva S."/>
            <person name="Morgado L.N."/>
            <person name="Niskanen T."/>
            <person name="Noordeloos M.E."/>
            <person name="Ohm R.A."/>
            <person name="Ortiz-Santana B."/>
            <person name="Ovrebo C."/>
            <person name="Racz N."/>
            <person name="Riley R."/>
            <person name="Savchenko A."/>
            <person name="Shiryaev A."/>
            <person name="Soop K."/>
            <person name="Spirin V."/>
            <person name="Szebenyi C."/>
            <person name="Tomsovsky M."/>
            <person name="Tulloss R.E."/>
            <person name="Uehling J."/>
            <person name="Grigoriev I.V."/>
            <person name="Vagvolgyi C."/>
            <person name="Papp T."/>
            <person name="Martin F.M."/>
            <person name="Miettinen O."/>
            <person name="Hibbett D.S."/>
            <person name="Nagy L.G."/>
        </authorList>
    </citation>
    <scope>NUCLEOTIDE SEQUENCE [LARGE SCALE GENOMIC DNA]</scope>
    <source>
        <strain evidence="4 5">FP101781</strain>
    </source>
</reference>
<dbReference type="SUPFAM" id="SSF48452">
    <property type="entry name" value="TPR-like"/>
    <property type="match status" value="1"/>
</dbReference>
<sequence>MSSHPRTSRDGKRNLLSKVFNRFRITPGSHEASPTLTVTSAPVQQGVDRRPVDRRFATPGGELDTGEHSDSPLPPQTPNIRVEDHSRHHYGDTYTTQYVNGTANTVGTVVNATFGTHSVTTIERAFFSSRNEAALLWDTLPKQRDTVVQQNEYLEESREDVVQDVLGWSDDHTSELSLFIVGAAGVGKSTLARHLTYRLHAVGRLAAFVSLSALPSDARSPESVVKLASREIGGTHPEAIPAILEAIKSCKGASLAEHIEMFLIGPVRSLCLPHSLMVIFDAVDEYEFHATLVKALISLPLSSSSSIKFVLLGRSDPRTRGIGNGSIRPYPLRPVSIPVMERFLTNQFDGVSWEHGRRPAPFHVTKLAELTNGLFIWATVVCSLLKKRLNRLPPDQVLDSILGARRILGDSEKLATLYHQAIVLLFPDSEDQDLFREYLTATLALQAPLPIDEFSNFTGLPIHAIEAIQSDLKALQIRQPEEGSEENSMVYPAGSLFHLSFLEYLESTSTPPAITFHVSMFSSHSQLAGFCFKELPCFLSGSHAPSRLDLNPREQYAVTYLMVHIHRGSPLVQPGATEEWEHSILCATLRQSTIEMLQRWADLVVDLLGGASAIEEYTEGGCDISEDTGEADAVEGSDYHEGCDEKRPESGSEDTELAENSKFVARDADHDATDGGEAPKDDATNHDIWVAQLLHGVATTFGEEYTSRSSFPTSCLEVAVRLRPDEAEFWHDLGWAYYAVSQWSGSVEAHDRAVTAHQNAMRCPDKLTEHDPGRFHYALATALYERFWAFGRSEDLDKSTVLNREALVRRPPGHLKRGFSLNNLANSLSTCVMEKGSCMGEIDEVISLRREALDLLSQGDRYTSIYLRNLAINLRYRYEMAASIVDLEEAIHLGREVLALCPLGHPHHVRVLNRLAGDLTLLYEVLGNRGSLEEAIRLGRVSLSLCPTGHPDRLGSLCILSSTLHLHPDHLDEALQLSRESRSLTPLNHLDRWEVLMTLASILLSRYEQTDSAEELKEATSFCEQASTLCPQNHIRRPKLLTLKAKLSEAASLSSLEF</sequence>
<dbReference type="AlphaFoldDB" id="A0A4Y7SPU2"/>
<dbReference type="InterPro" id="IPR027417">
    <property type="entry name" value="P-loop_NTPase"/>
</dbReference>
<evidence type="ECO:0000256" key="2">
    <source>
        <dbReference type="SAM" id="MobiDB-lite"/>
    </source>
</evidence>
<evidence type="ECO:0000256" key="1">
    <source>
        <dbReference type="ARBA" id="ARBA00022737"/>
    </source>
</evidence>
<dbReference type="STRING" id="71717.A0A4Y7SPU2"/>
<protein>
    <recommendedName>
        <fullName evidence="3">Nephrocystin 3-like N-terminal domain-containing protein</fullName>
    </recommendedName>
</protein>
<dbReference type="InterPro" id="IPR056884">
    <property type="entry name" value="NPHP3-like_N"/>
</dbReference>
<feature type="domain" description="Nephrocystin 3-like N-terminal" evidence="3">
    <location>
        <begin position="166"/>
        <end position="314"/>
    </location>
</feature>
<feature type="region of interest" description="Disordered" evidence="2">
    <location>
        <begin position="634"/>
        <end position="683"/>
    </location>
</feature>
<feature type="region of interest" description="Disordered" evidence="2">
    <location>
        <begin position="25"/>
        <end position="83"/>
    </location>
</feature>
<dbReference type="PANTHER" id="PTHR10039">
    <property type="entry name" value="AMELOGENIN"/>
    <property type="match status" value="1"/>
</dbReference>
<dbReference type="PANTHER" id="PTHR10039:SF15">
    <property type="entry name" value="NACHT DOMAIN-CONTAINING PROTEIN"/>
    <property type="match status" value="1"/>
</dbReference>
<name>A0A4Y7SPU2_COPMI</name>
<dbReference type="InterPro" id="IPR011990">
    <property type="entry name" value="TPR-like_helical_dom_sf"/>
</dbReference>
<feature type="compositionally biased region" description="Basic and acidic residues" evidence="2">
    <location>
        <begin position="664"/>
        <end position="683"/>
    </location>
</feature>
<organism evidence="4 5">
    <name type="scientific">Coprinellus micaceus</name>
    <name type="common">Glistening ink-cap mushroom</name>
    <name type="synonym">Coprinus micaceus</name>
    <dbReference type="NCBI Taxonomy" id="71717"/>
    <lineage>
        <taxon>Eukaryota</taxon>
        <taxon>Fungi</taxon>
        <taxon>Dikarya</taxon>
        <taxon>Basidiomycota</taxon>
        <taxon>Agaricomycotina</taxon>
        <taxon>Agaricomycetes</taxon>
        <taxon>Agaricomycetidae</taxon>
        <taxon>Agaricales</taxon>
        <taxon>Agaricineae</taxon>
        <taxon>Psathyrellaceae</taxon>
        <taxon>Coprinellus</taxon>
    </lineage>
</organism>
<evidence type="ECO:0000259" key="3">
    <source>
        <dbReference type="Pfam" id="PF24883"/>
    </source>
</evidence>
<comment type="caution">
    <text evidence="4">The sequence shown here is derived from an EMBL/GenBank/DDBJ whole genome shotgun (WGS) entry which is preliminary data.</text>
</comment>
<dbReference type="Proteomes" id="UP000298030">
    <property type="component" value="Unassembled WGS sequence"/>
</dbReference>
<accession>A0A4Y7SPU2</accession>
<keyword evidence="5" id="KW-1185">Reference proteome</keyword>